<organism evidence="2 3">
    <name type="scientific">Candidatus Uhrbacteria bacterium GW2011_GWE2_46_68</name>
    <dbReference type="NCBI Taxonomy" id="1618994"/>
    <lineage>
        <taxon>Bacteria</taxon>
        <taxon>Candidatus Uhriibacteriota</taxon>
    </lineage>
</organism>
<sequence length="406" mass="43996">MLTLRTKRVALIALFVASVIAIAAAIYFLFFKPFFGDETTADEEEVTTLGGNLPSAQTGAPSVFVPPTEGKLEQADEVASGGVTQVTELTSGSILSPTSCGAEACFYNPQDDRFYTIGANGNVVALSSKTFPEASSVVWNDTADKVVIEFPDDSNVIYDFVSQTQVTLPSHWEDFDFSPTTDEIAAKSIALDPDNRWIVISKTDGTQMETVRALGDNENRVDLNISPNAQIIGFADADTTLTTGLDRQTIIPLGRNSENFEGLTVEGMNFDSLWSPSGRQLLYSVSGSYSDYRPLLWSVSATSSSMGEDRQSLGINTWVEKCVFASEDIVYCGVPTSLPPNAGLQPGLYDDEPDNLYRLNLSSGQSSLVAIPNEEVTMEHLSLSSDGSLLYFTDAQSGRLQMIRLQ</sequence>
<evidence type="ECO:0000256" key="1">
    <source>
        <dbReference type="SAM" id="Phobius"/>
    </source>
</evidence>
<dbReference type="AlphaFoldDB" id="A0A0G1Q8T9"/>
<protein>
    <submittedName>
        <fullName evidence="2">Uncharacterized protein</fullName>
    </submittedName>
</protein>
<dbReference type="STRING" id="1618994.UX57_C0005G0062"/>
<accession>A0A0G1Q8T9</accession>
<dbReference type="Proteomes" id="UP000034795">
    <property type="component" value="Unassembled WGS sequence"/>
</dbReference>
<proteinExistence type="predicted"/>
<reference evidence="2 3" key="1">
    <citation type="journal article" date="2015" name="Nature">
        <title>rRNA introns, odd ribosomes, and small enigmatic genomes across a large radiation of phyla.</title>
        <authorList>
            <person name="Brown C.T."/>
            <person name="Hug L.A."/>
            <person name="Thomas B.C."/>
            <person name="Sharon I."/>
            <person name="Castelle C.J."/>
            <person name="Singh A."/>
            <person name="Wilkins M.J."/>
            <person name="Williams K.H."/>
            <person name="Banfield J.F."/>
        </authorList>
    </citation>
    <scope>NUCLEOTIDE SEQUENCE [LARGE SCALE GENOMIC DNA]</scope>
</reference>
<comment type="caution">
    <text evidence="2">The sequence shown here is derived from an EMBL/GenBank/DDBJ whole genome shotgun (WGS) entry which is preliminary data.</text>
</comment>
<keyword evidence="1" id="KW-1133">Transmembrane helix</keyword>
<feature type="transmembrane region" description="Helical" evidence="1">
    <location>
        <begin position="9"/>
        <end position="30"/>
    </location>
</feature>
<name>A0A0G1Q8T9_9BACT</name>
<gene>
    <name evidence="2" type="ORF">UX57_C0005G0062</name>
</gene>
<dbReference type="SUPFAM" id="SSF82171">
    <property type="entry name" value="DPP6 N-terminal domain-like"/>
    <property type="match status" value="1"/>
</dbReference>
<keyword evidence="1" id="KW-0812">Transmembrane</keyword>
<evidence type="ECO:0000313" key="3">
    <source>
        <dbReference type="Proteomes" id="UP000034795"/>
    </source>
</evidence>
<dbReference type="EMBL" id="LCMS01000005">
    <property type="protein sequence ID" value="KKU41232.1"/>
    <property type="molecule type" value="Genomic_DNA"/>
</dbReference>
<keyword evidence="1" id="KW-0472">Membrane</keyword>
<evidence type="ECO:0000313" key="2">
    <source>
        <dbReference type="EMBL" id="KKU41232.1"/>
    </source>
</evidence>